<dbReference type="Gene3D" id="2.30.30.240">
    <property type="entry name" value="PRC-barrel domain"/>
    <property type="match status" value="1"/>
</dbReference>
<comment type="caution">
    <text evidence="2">The sequence shown here is derived from an EMBL/GenBank/DDBJ whole genome shotgun (WGS) entry which is preliminary data.</text>
</comment>
<evidence type="ECO:0000313" key="2">
    <source>
        <dbReference type="EMBL" id="KNZ69325.1"/>
    </source>
</evidence>
<dbReference type="AlphaFoldDB" id="A0A0L6W1B4"/>
<accession>A0A0L6W1B4</accession>
<dbReference type="Pfam" id="PF05239">
    <property type="entry name" value="PRC"/>
    <property type="match status" value="1"/>
</dbReference>
<gene>
    <name evidence="2" type="ORF">Tfer_1962</name>
</gene>
<evidence type="ECO:0000259" key="1">
    <source>
        <dbReference type="Pfam" id="PF05239"/>
    </source>
</evidence>
<evidence type="ECO:0000313" key="3">
    <source>
        <dbReference type="Proteomes" id="UP000037175"/>
    </source>
</evidence>
<organism evidence="2 3">
    <name type="scientific">Thermincola ferriacetica</name>
    <dbReference type="NCBI Taxonomy" id="281456"/>
    <lineage>
        <taxon>Bacteria</taxon>
        <taxon>Bacillati</taxon>
        <taxon>Bacillota</taxon>
        <taxon>Clostridia</taxon>
        <taxon>Eubacteriales</taxon>
        <taxon>Thermincolaceae</taxon>
        <taxon>Thermincola</taxon>
    </lineage>
</organism>
<name>A0A0L6W1B4_9FIRM</name>
<dbReference type="InterPro" id="IPR011033">
    <property type="entry name" value="PRC_barrel-like_sf"/>
</dbReference>
<dbReference type="PANTHER" id="PTHR40061">
    <property type="entry name" value="SPORULATION PROTEIN YLMC-RELATED"/>
    <property type="match status" value="1"/>
</dbReference>
<dbReference type="InterPro" id="IPR027275">
    <property type="entry name" value="PRC-brl_dom"/>
</dbReference>
<dbReference type="NCBIfam" id="TIGR02888">
    <property type="entry name" value="spore_YlmC_YmxH"/>
    <property type="match status" value="1"/>
</dbReference>
<protein>
    <submittedName>
        <fullName evidence="2">YlmC/YmxH family sporulation protein</fullName>
    </submittedName>
</protein>
<proteinExistence type="predicted"/>
<dbReference type="EMBL" id="LGTE01000013">
    <property type="protein sequence ID" value="KNZ69325.1"/>
    <property type="molecule type" value="Genomic_DNA"/>
</dbReference>
<dbReference type="Proteomes" id="UP000037175">
    <property type="component" value="Unassembled WGS sequence"/>
</dbReference>
<sequence>MEGKEIININDGSRLGVIGEADLIIDPRTGLIQSIILPQKNNLISFWVDKQNIIIPWEAVRKIGQEVIIVDLDSTVPNLSSYLG</sequence>
<keyword evidence="3" id="KW-1185">Reference proteome</keyword>
<dbReference type="PANTHER" id="PTHR40061:SF1">
    <property type="entry name" value="SPORULATION PROTEIN YLMC-RELATED"/>
    <property type="match status" value="1"/>
</dbReference>
<feature type="domain" description="PRC-barrel" evidence="1">
    <location>
        <begin position="2"/>
        <end position="73"/>
    </location>
</feature>
<dbReference type="InterPro" id="IPR014238">
    <property type="entry name" value="Spore_YlmC/YmxH"/>
</dbReference>
<reference evidence="3" key="1">
    <citation type="submission" date="2015-07" db="EMBL/GenBank/DDBJ databases">
        <title>Complete Genome of Thermincola ferriacetica strain Z-0001T.</title>
        <authorList>
            <person name="Lusk B."/>
            <person name="Badalamenti J.P."/>
            <person name="Parameswaran P."/>
            <person name="Bond D.R."/>
            <person name="Torres C.I."/>
        </authorList>
    </citation>
    <scope>NUCLEOTIDE SEQUENCE [LARGE SCALE GENOMIC DNA]</scope>
    <source>
        <strain evidence="3">Z-0001</strain>
    </source>
</reference>
<dbReference type="SUPFAM" id="SSF50346">
    <property type="entry name" value="PRC-barrel domain"/>
    <property type="match status" value="1"/>
</dbReference>